<proteinExistence type="predicted"/>
<dbReference type="OrthoDB" id="3769627at2759"/>
<comment type="caution">
    <text evidence="3">The sequence shown here is derived from an EMBL/GenBank/DDBJ whole genome shotgun (WGS) entry which is preliminary data.</text>
</comment>
<dbReference type="Proteomes" id="UP001140510">
    <property type="component" value="Unassembled WGS sequence"/>
</dbReference>
<feature type="transmembrane region" description="Helical" evidence="2">
    <location>
        <begin position="75"/>
        <end position="97"/>
    </location>
</feature>
<dbReference type="EMBL" id="JAPEVA010000065">
    <property type="protein sequence ID" value="KAJ4402114.1"/>
    <property type="molecule type" value="Genomic_DNA"/>
</dbReference>
<evidence type="ECO:0000256" key="2">
    <source>
        <dbReference type="SAM" id="Phobius"/>
    </source>
</evidence>
<evidence type="ECO:0000313" key="3">
    <source>
        <dbReference type="EMBL" id="KAJ4402114.1"/>
    </source>
</evidence>
<organism evidence="3 4">
    <name type="scientific">Didymella pomorum</name>
    <dbReference type="NCBI Taxonomy" id="749634"/>
    <lineage>
        <taxon>Eukaryota</taxon>
        <taxon>Fungi</taxon>
        <taxon>Dikarya</taxon>
        <taxon>Ascomycota</taxon>
        <taxon>Pezizomycotina</taxon>
        <taxon>Dothideomycetes</taxon>
        <taxon>Pleosporomycetidae</taxon>
        <taxon>Pleosporales</taxon>
        <taxon>Pleosporineae</taxon>
        <taxon>Didymellaceae</taxon>
        <taxon>Didymella</taxon>
    </lineage>
</organism>
<accession>A0A9W9D5N1</accession>
<keyword evidence="2" id="KW-1133">Transmembrane helix</keyword>
<keyword evidence="2" id="KW-0812">Transmembrane</keyword>
<keyword evidence="4" id="KW-1185">Reference proteome</keyword>
<evidence type="ECO:0000256" key="1">
    <source>
        <dbReference type="SAM" id="MobiDB-lite"/>
    </source>
</evidence>
<gene>
    <name evidence="3" type="ORF">N0V91_007475</name>
</gene>
<evidence type="ECO:0000313" key="4">
    <source>
        <dbReference type="Proteomes" id="UP001140510"/>
    </source>
</evidence>
<feature type="region of interest" description="Disordered" evidence="1">
    <location>
        <begin position="122"/>
        <end position="147"/>
    </location>
</feature>
<dbReference type="AlphaFoldDB" id="A0A9W9D5N1"/>
<keyword evidence="2" id="KW-0472">Membrane</keyword>
<sequence>MTVDLNVNYRRWVPPPWLPQQTEAWQTWPGAHLPEGAHPPGTKYAHNDVPQYPGNTTCYRLGERDPYFPTTMREAAALFGLIIVAFLIYIVWPIYVIKHLIKKSVFGDDERFQANHEAYKAKMGGASQAKSEMDEERSEDITDRLRG</sequence>
<name>A0A9W9D5N1_9PLEO</name>
<reference evidence="3" key="1">
    <citation type="submission" date="2022-10" db="EMBL/GenBank/DDBJ databases">
        <title>Tapping the CABI collections for fungal endophytes: first genome assemblies for Collariella, Neodidymelliopsis, Ascochyta clinopodiicola, Didymella pomorum, Didymosphaeria variabile, Neocosmospora piperis and Neocucurbitaria cava.</title>
        <authorList>
            <person name="Hill R."/>
        </authorList>
    </citation>
    <scope>NUCLEOTIDE SEQUENCE</scope>
    <source>
        <strain evidence="3">IMI 355091</strain>
    </source>
</reference>
<protein>
    <submittedName>
        <fullName evidence="3">Uncharacterized protein</fullName>
    </submittedName>
</protein>